<proteinExistence type="predicted"/>
<dbReference type="PANTHER" id="PTHR33803">
    <property type="entry name" value="IS1478 TRANSPOSASE"/>
    <property type="match status" value="1"/>
</dbReference>
<keyword evidence="3" id="KW-1185">Reference proteome</keyword>
<name>A0ABU1D7L5_9BURK</name>
<dbReference type="PANTHER" id="PTHR33803:SF3">
    <property type="entry name" value="BLL1974 PROTEIN"/>
    <property type="match status" value="1"/>
</dbReference>
<protein>
    <submittedName>
        <fullName evidence="2">Transposase</fullName>
    </submittedName>
</protein>
<dbReference type="Pfam" id="PF13751">
    <property type="entry name" value="DDE_Tnp_1_6"/>
    <property type="match status" value="1"/>
</dbReference>
<gene>
    <name evidence="2" type="ORF">Q8947_10605</name>
</gene>
<sequence>MSAQEKKQLKRRQAIEPIIGHLKADHRMDRCHLKGEHGDQMHAVLCAAGYNIKWLLRKIAKKGMSFLRRLFLRLKKAVLTTQSRRGLIVKSLENHRDRSWVIRPQWRLAA</sequence>
<evidence type="ECO:0000259" key="1">
    <source>
        <dbReference type="Pfam" id="PF13751"/>
    </source>
</evidence>
<dbReference type="EMBL" id="JAUZQE010000025">
    <property type="protein sequence ID" value="MDR4126429.1"/>
    <property type="molecule type" value="Genomic_DNA"/>
</dbReference>
<dbReference type="Proteomes" id="UP001232156">
    <property type="component" value="Unassembled WGS sequence"/>
</dbReference>
<dbReference type="RefSeq" id="WP_347287244.1">
    <property type="nucleotide sequence ID" value="NZ_JAUZQE010000025.1"/>
</dbReference>
<feature type="domain" description="Transposase DDE" evidence="1">
    <location>
        <begin position="6"/>
        <end position="55"/>
    </location>
</feature>
<evidence type="ECO:0000313" key="2">
    <source>
        <dbReference type="EMBL" id="MDR4126429.1"/>
    </source>
</evidence>
<comment type="caution">
    <text evidence="2">The sequence shown here is derived from an EMBL/GenBank/DDBJ whole genome shotgun (WGS) entry which is preliminary data.</text>
</comment>
<evidence type="ECO:0000313" key="3">
    <source>
        <dbReference type="Proteomes" id="UP001232156"/>
    </source>
</evidence>
<accession>A0ABU1D7L5</accession>
<organism evidence="2 3">
    <name type="scientific">Yanghanlia caeni</name>
    <dbReference type="NCBI Taxonomy" id="3064283"/>
    <lineage>
        <taxon>Bacteria</taxon>
        <taxon>Pseudomonadati</taxon>
        <taxon>Pseudomonadota</taxon>
        <taxon>Betaproteobacteria</taxon>
        <taxon>Burkholderiales</taxon>
        <taxon>Alcaligenaceae</taxon>
        <taxon>Yanghanlia</taxon>
    </lineage>
</organism>
<reference evidence="2 3" key="1">
    <citation type="submission" date="2023-08" db="EMBL/GenBank/DDBJ databases">
        <title>Alcaligenaceae gen. nov., a novel taxon isolated from the sludge of Yixing Pesticide Factory.</title>
        <authorList>
            <person name="Ruan L."/>
        </authorList>
    </citation>
    <scope>NUCLEOTIDE SEQUENCE [LARGE SCALE GENOMIC DNA]</scope>
    <source>
        <strain evidence="2 3">LG-2</strain>
    </source>
</reference>
<dbReference type="InterPro" id="IPR025668">
    <property type="entry name" value="Tnp_DDE_dom"/>
</dbReference>